<dbReference type="Gene3D" id="1.10.565.10">
    <property type="entry name" value="Retinoid X Receptor"/>
    <property type="match status" value="1"/>
</dbReference>
<organism evidence="6">
    <name type="scientific">Oppiella nova</name>
    <dbReference type="NCBI Taxonomy" id="334625"/>
    <lineage>
        <taxon>Eukaryota</taxon>
        <taxon>Metazoa</taxon>
        <taxon>Ecdysozoa</taxon>
        <taxon>Arthropoda</taxon>
        <taxon>Chelicerata</taxon>
        <taxon>Arachnida</taxon>
        <taxon>Acari</taxon>
        <taxon>Acariformes</taxon>
        <taxon>Sarcoptiformes</taxon>
        <taxon>Oribatida</taxon>
        <taxon>Brachypylina</taxon>
        <taxon>Oppioidea</taxon>
        <taxon>Oppiidae</taxon>
        <taxon>Oppiella</taxon>
    </lineage>
</organism>
<dbReference type="InterPro" id="IPR035500">
    <property type="entry name" value="NHR-like_dom_sf"/>
</dbReference>
<evidence type="ECO:0000256" key="2">
    <source>
        <dbReference type="ARBA" id="ARBA00023163"/>
    </source>
</evidence>
<keyword evidence="3" id="KW-0675">Receptor</keyword>
<dbReference type="PANTHER" id="PTHR24083">
    <property type="entry name" value="NUCLEAR HORMONE RECEPTOR"/>
    <property type="match status" value="1"/>
</dbReference>
<gene>
    <name evidence="6" type="ORF">ONB1V03_LOCUS5405</name>
</gene>
<dbReference type="SUPFAM" id="SSF48508">
    <property type="entry name" value="Nuclear receptor ligand-binding domain"/>
    <property type="match status" value="1"/>
</dbReference>
<evidence type="ECO:0000256" key="1">
    <source>
        <dbReference type="ARBA" id="ARBA00023015"/>
    </source>
</evidence>
<proteinExistence type="predicted"/>
<protein>
    <recommendedName>
        <fullName evidence="5">NR LBD domain-containing protein</fullName>
    </recommendedName>
</protein>
<evidence type="ECO:0000256" key="3">
    <source>
        <dbReference type="ARBA" id="ARBA00023170"/>
    </source>
</evidence>
<dbReference type="EMBL" id="CAJPVJ010002170">
    <property type="protein sequence ID" value="CAG2165867.1"/>
    <property type="molecule type" value="Genomic_DNA"/>
</dbReference>
<dbReference type="EMBL" id="OC916995">
    <property type="protein sequence ID" value="CAD7645817.1"/>
    <property type="molecule type" value="Genomic_DNA"/>
</dbReference>
<accession>A0A7R9LQ48</accession>
<keyword evidence="7" id="KW-1185">Reference proteome</keyword>
<dbReference type="OrthoDB" id="8183030at2759"/>
<dbReference type="InterPro" id="IPR050274">
    <property type="entry name" value="Nuclear_hormone_rcpt_NR2"/>
</dbReference>
<feature type="region of interest" description="Disordered" evidence="4">
    <location>
        <begin position="103"/>
        <end position="138"/>
    </location>
</feature>
<feature type="domain" description="NR LBD" evidence="5">
    <location>
        <begin position="1"/>
        <end position="82"/>
    </location>
</feature>
<dbReference type="Proteomes" id="UP000728032">
    <property type="component" value="Unassembled WGS sequence"/>
</dbReference>
<dbReference type="InterPro" id="IPR000536">
    <property type="entry name" value="Nucl_hrmn_rcpt_lig-bd"/>
</dbReference>
<evidence type="ECO:0000259" key="5">
    <source>
        <dbReference type="PROSITE" id="PS51843"/>
    </source>
</evidence>
<dbReference type="AlphaFoldDB" id="A0A7R9LQ48"/>
<evidence type="ECO:0000256" key="4">
    <source>
        <dbReference type="SAM" id="MobiDB-lite"/>
    </source>
</evidence>
<evidence type="ECO:0000313" key="7">
    <source>
        <dbReference type="Proteomes" id="UP000728032"/>
    </source>
</evidence>
<evidence type="ECO:0000313" key="6">
    <source>
        <dbReference type="EMBL" id="CAD7645817.1"/>
    </source>
</evidence>
<reference evidence="6" key="1">
    <citation type="submission" date="2020-11" db="EMBL/GenBank/DDBJ databases">
        <authorList>
            <person name="Tran Van P."/>
        </authorList>
    </citation>
    <scope>NUCLEOTIDE SEQUENCE</scope>
</reference>
<dbReference type="Pfam" id="PF00104">
    <property type="entry name" value="Hormone_recep"/>
    <property type="match status" value="1"/>
</dbReference>
<keyword evidence="1" id="KW-0805">Transcription regulation</keyword>
<feature type="compositionally biased region" description="Polar residues" evidence="4">
    <location>
        <begin position="103"/>
        <end position="120"/>
    </location>
</feature>
<name>A0A7R9LQ48_9ACAR</name>
<feature type="compositionally biased region" description="Low complexity" evidence="4">
    <location>
        <begin position="121"/>
        <end position="133"/>
    </location>
</feature>
<dbReference type="PROSITE" id="PS51843">
    <property type="entry name" value="NR_LBD"/>
    <property type="match status" value="1"/>
</dbReference>
<keyword evidence="2" id="KW-0804">Transcription</keyword>
<sequence>MFTAKGLQDPNKVKTLRRQVQTCLEDYINDRQYDSRGRFGDILLLLPPLQSITWQLIEQIQFAKLLGTAKIDSLIQEMLLGGNVNATPQMQWSRNHQLWQGSYPRQTFPDNSSNSTANVMSSASTSGQSNGSQPMVHSMSSVNDDVIHCKQFANSGVDVYSKAEVEVELRHTFTQLFDSTHKLSVPFIPFPSTALMITLSFTQYVIILFDSLIG</sequence>